<dbReference type="GO" id="GO:0016491">
    <property type="term" value="F:oxidoreductase activity"/>
    <property type="evidence" value="ECO:0007669"/>
    <property type="project" value="UniProtKB-KW"/>
</dbReference>
<accession>A0A226HTC0</accession>
<dbReference type="InterPro" id="IPR013154">
    <property type="entry name" value="ADH-like_N"/>
</dbReference>
<evidence type="ECO:0000259" key="2">
    <source>
        <dbReference type="Pfam" id="PF00107"/>
    </source>
</evidence>
<dbReference type="InterPro" id="IPR011032">
    <property type="entry name" value="GroES-like_sf"/>
</dbReference>
<dbReference type="Gene3D" id="3.40.50.720">
    <property type="entry name" value="NAD(P)-binding Rossmann-like Domain"/>
    <property type="match status" value="1"/>
</dbReference>
<gene>
    <name evidence="4" type="ORF">B0A75_17315</name>
</gene>
<dbReference type="InterPro" id="IPR013149">
    <property type="entry name" value="ADH-like_C"/>
</dbReference>
<organism evidence="4 5">
    <name type="scientific">Flavobacterium oncorhynchi</name>
    <dbReference type="NCBI Taxonomy" id="728056"/>
    <lineage>
        <taxon>Bacteria</taxon>
        <taxon>Pseudomonadati</taxon>
        <taxon>Bacteroidota</taxon>
        <taxon>Flavobacteriia</taxon>
        <taxon>Flavobacteriales</taxon>
        <taxon>Flavobacteriaceae</taxon>
        <taxon>Flavobacterium</taxon>
    </lineage>
</organism>
<evidence type="ECO:0000256" key="1">
    <source>
        <dbReference type="ARBA" id="ARBA00023002"/>
    </source>
</evidence>
<reference evidence="4 5" key="1">
    <citation type="submission" date="2016-11" db="EMBL/GenBank/DDBJ databases">
        <title>Whole genomes of Flavobacteriaceae.</title>
        <authorList>
            <person name="Stine C."/>
            <person name="Li C."/>
            <person name="Tadesse D."/>
        </authorList>
    </citation>
    <scope>NUCLEOTIDE SEQUENCE [LARGE SCALE GENOMIC DNA]</scope>
    <source>
        <strain evidence="4 5">CCUG 59446</strain>
    </source>
</reference>
<dbReference type="RefSeq" id="WP_089055526.1">
    <property type="nucleotide sequence ID" value="NZ_MUHA01000027.1"/>
</dbReference>
<dbReference type="AlphaFoldDB" id="A0A226HTC0"/>
<dbReference type="InterPro" id="IPR050129">
    <property type="entry name" value="Zn_alcohol_dh"/>
</dbReference>
<dbReference type="SUPFAM" id="SSF51735">
    <property type="entry name" value="NAD(P)-binding Rossmann-fold domains"/>
    <property type="match status" value="1"/>
</dbReference>
<dbReference type="Pfam" id="PF08240">
    <property type="entry name" value="ADH_N"/>
    <property type="match status" value="1"/>
</dbReference>
<dbReference type="SUPFAM" id="SSF50129">
    <property type="entry name" value="GroES-like"/>
    <property type="match status" value="1"/>
</dbReference>
<dbReference type="PANTHER" id="PTHR43401:SF2">
    <property type="entry name" value="L-THREONINE 3-DEHYDROGENASE"/>
    <property type="match status" value="1"/>
</dbReference>
<protein>
    <recommendedName>
        <fullName evidence="6">Alcohol dehydrogenase</fullName>
    </recommendedName>
</protein>
<dbReference type="Pfam" id="PF00107">
    <property type="entry name" value="ADH_zinc_N"/>
    <property type="match status" value="1"/>
</dbReference>
<keyword evidence="1" id="KW-0560">Oxidoreductase</keyword>
<keyword evidence="5" id="KW-1185">Reference proteome</keyword>
<evidence type="ECO:0008006" key="6">
    <source>
        <dbReference type="Google" id="ProtNLM"/>
    </source>
</evidence>
<dbReference type="Proteomes" id="UP000198336">
    <property type="component" value="Unassembled WGS sequence"/>
</dbReference>
<name>A0A226HTC0_9FLAO</name>
<feature type="domain" description="Alcohol dehydrogenase-like N-terminal" evidence="3">
    <location>
        <begin position="28"/>
        <end position="150"/>
    </location>
</feature>
<dbReference type="PANTHER" id="PTHR43401">
    <property type="entry name" value="L-THREONINE 3-DEHYDROGENASE"/>
    <property type="match status" value="1"/>
</dbReference>
<evidence type="ECO:0000259" key="3">
    <source>
        <dbReference type="Pfam" id="PF08240"/>
    </source>
</evidence>
<feature type="domain" description="Alcohol dehydrogenase-like C-terminal" evidence="2">
    <location>
        <begin position="191"/>
        <end position="321"/>
    </location>
</feature>
<dbReference type="Gene3D" id="3.90.180.10">
    <property type="entry name" value="Medium-chain alcohol dehydrogenases, catalytic domain"/>
    <property type="match status" value="1"/>
</dbReference>
<comment type="caution">
    <text evidence="4">The sequence shown here is derived from an EMBL/GenBank/DDBJ whole genome shotgun (WGS) entry which is preliminary data.</text>
</comment>
<dbReference type="InterPro" id="IPR036291">
    <property type="entry name" value="NAD(P)-bd_dom_sf"/>
</dbReference>
<evidence type="ECO:0000313" key="5">
    <source>
        <dbReference type="Proteomes" id="UP000198336"/>
    </source>
</evidence>
<evidence type="ECO:0000313" key="4">
    <source>
        <dbReference type="EMBL" id="OXA97178.1"/>
    </source>
</evidence>
<sequence>MCSSCIMLFNEKNGSILPEYTALPALQAGEILVKNKYTTLCGSDLHTFTGRRKEPSPIVLGHEIVGEILELSQSEPFYDLNGNILKEGDLITWTIFAATDSDEFVRDKMPQKSAGLFKYGHVQFKENEKFNGGLGTHCVLKKGTGILKLPSSIDEKFAPIINCAGATAMAAYRLISQIESKNVLILGAGVLGLIAAAIAKQKKASSVTVIDIDDRRLEKSKSFGADYIYNSTNPIEELTQITSGFYKKGFDVIIDMSGSIEAIKTGLQFSAVGAEHIWIGAVTPTESIEVNAEVVIRKLLSIKGMHNYNYEDFINAVSFFEDHFSDYPFVTFIEKEFPLQETLEAFQYAIKHKPYRVLITI</sequence>
<proteinExistence type="predicted"/>
<dbReference type="EMBL" id="MUHA01000027">
    <property type="protein sequence ID" value="OXA97178.1"/>
    <property type="molecule type" value="Genomic_DNA"/>
</dbReference>